<feature type="region of interest" description="Disordered" evidence="1">
    <location>
        <begin position="280"/>
        <end position="301"/>
    </location>
</feature>
<evidence type="ECO:0000313" key="2">
    <source>
        <dbReference type="EMBL" id="PMS24423.1"/>
    </source>
</evidence>
<sequence length="301" mass="32544">MPLMASAAADPAASAPASASAAAASAASAAVRAAARHAADVAAHLDPRDALKLASQFESDVARRLAVPPQDQIAYGQRLQAALAKNGLGALGRQYVVLVDRNPEVQALFIYFRGDPSDKWTLIGASPVSTGWPGRYDHFVTPVGVFEHTPQNMDFRAEGTLNENKIRGYGARDMRIFDFGWTDAERGWGKGGVSSMRFQMHATDPDKLEPLLGIRHSKGCVRIPNSLDRFLDHHGILDADYQAMADAGVPLWVLHPDRAVTPWAGRYLVVIDSGAKTRPAWSPLPQAELRERMKGNADTAD</sequence>
<dbReference type="InterPro" id="IPR005490">
    <property type="entry name" value="LD_TPept_cat_dom"/>
</dbReference>
<dbReference type="Proteomes" id="UP000235347">
    <property type="component" value="Unassembled WGS sequence"/>
</dbReference>
<organism evidence="2 3">
    <name type="scientific">Trinickia soli</name>
    <dbReference type="NCBI Taxonomy" id="380675"/>
    <lineage>
        <taxon>Bacteria</taxon>
        <taxon>Pseudomonadati</taxon>
        <taxon>Pseudomonadota</taxon>
        <taxon>Betaproteobacteria</taxon>
        <taxon>Burkholderiales</taxon>
        <taxon>Burkholderiaceae</taxon>
        <taxon>Trinickia</taxon>
    </lineage>
</organism>
<dbReference type="AlphaFoldDB" id="A0A2N7W4U6"/>
<proteinExistence type="predicted"/>
<evidence type="ECO:0000256" key="1">
    <source>
        <dbReference type="SAM" id="MobiDB-lite"/>
    </source>
</evidence>
<comment type="caution">
    <text evidence="2">The sequence shown here is derived from an EMBL/GenBank/DDBJ whole genome shotgun (WGS) entry which is preliminary data.</text>
</comment>
<keyword evidence="3" id="KW-1185">Reference proteome</keyword>
<reference evidence="2 3" key="1">
    <citation type="submission" date="2018-01" db="EMBL/GenBank/DDBJ databases">
        <title>Whole genome analyses suggest that Burkholderia sensu lato contains two further novel genera in the rhizoxinica-symbiotica group Mycetohabitans gen. nov., and Trinickia gen. nov.: implications for the evolution of diazotrophy and nodulation in the Burkholderiaceae.</title>
        <authorList>
            <person name="Estrada-de los Santos P."/>
            <person name="Palmer M."/>
            <person name="Chavez-Ramirez B."/>
            <person name="Beukes C."/>
            <person name="Steenkamp E.T."/>
            <person name="Hirsch A.M."/>
            <person name="Manyaka P."/>
            <person name="Maluk M."/>
            <person name="Lafos M."/>
            <person name="Crook M."/>
            <person name="Gross E."/>
            <person name="Simon M.F."/>
            <person name="Bueno dos Reis Junior F."/>
            <person name="Poole P.S."/>
            <person name="Venter S.N."/>
            <person name="James E.K."/>
        </authorList>
    </citation>
    <scope>NUCLEOTIDE SEQUENCE [LARGE SCALE GENOMIC DNA]</scope>
    <source>
        <strain evidence="2 3">GP25-8</strain>
    </source>
</reference>
<gene>
    <name evidence="2" type="ORF">C0Z19_13680</name>
</gene>
<protein>
    <submittedName>
        <fullName evidence="2">L,D-transpeptidase</fullName>
    </submittedName>
</protein>
<dbReference type="GO" id="GO:0016740">
    <property type="term" value="F:transferase activity"/>
    <property type="evidence" value="ECO:0007669"/>
    <property type="project" value="InterPro"/>
</dbReference>
<accession>A0A2N7W4U6</accession>
<name>A0A2N7W4U6_9BURK</name>
<dbReference type="EMBL" id="PNYB01000010">
    <property type="protein sequence ID" value="PMS24423.1"/>
    <property type="molecule type" value="Genomic_DNA"/>
</dbReference>
<dbReference type="CDD" id="cd16913">
    <property type="entry name" value="YkuD_like"/>
    <property type="match status" value="1"/>
</dbReference>
<evidence type="ECO:0000313" key="3">
    <source>
        <dbReference type="Proteomes" id="UP000235347"/>
    </source>
</evidence>